<proteinExistence type="predicted"/>
<evidence type="ECO:0000313" key="2">
    <source>
        <dbReference type="EMBL" id="CAK7892541.1"/>
    </source>
</evidence>
<protein>
    <recommendedName>
        <fullName evidence="1">Endonuclease/exonuclease/phosphatase domain-containing protein</fullName>
    </recommendedName>
</protein>
<organism evidence="2 3">
    <name type="scientific">[Candida] anglica</name>
    <dbReference type="NCBI Taxonomy" id="148631"/>
    <lineage>
        <taxon>Eukaryota</taxon>
        <taxon>Fungi</taxon>
        <taxon>Dikarya</taxon>
        <taxon>Ascomycota</taxon>
        <taxon>Saccharomycotina</taxon>
        <taxon>Pichiomycetes</taxon>
        <taxon>Debaryomycetaceae</taxon>
        <taxon>Kurtzmaniella</taxon>
    </lineage>
</organism>
<dbReference type="InterPro" id="IPR005135">
    <property type="entry name" value="Endo/exonuclease/phosphatase"/>
</dbReference>
<dbReference type="EMBL" id="OZ004253">
    <property type="protein sequence ID" value="CAK7892541.1"/>
    <property type="molecule type" value="Genomic_DNA"/>
</dbReference>
<reference evidence="2 3" key="1">
    <citation type="submission" date="2024-01" db="EMBL/GenBank/DDBJ databases">
        <authorList>
            <consortium name="Genoscope - CEA"/>
            <person name="William W."/>
        </authorList>
    </citation>
    <scope>NUCLEOTIDE SEQUENCE [LARGE SCALE GENOMIC DNA]</scope>
    <source>
        <strain evidence="2 3">29B2s-10</strain>
    </source>
</reference>
<evidence type="ECO:0000259" key="1">
    <source>
        <dbReference type="Pfam" id="PF03372"/>
    </source>
</evidence>
<evidence type="ECO:0000313" key="3">
    <source>
        <dbReference type="Proteomes" id="UP001497600"/>
    </source>
</evidence>
<dbReference type="Gene3D" id="3.60.10.10">
    <property type="entry name" value="Endonuclease/exonuclease/phosphatase"/>
    <property type="match status" value="1"/>
</dbReference>
<dbReference type="InterPro" id="IPR050410">
    <property type="entry name" value="CCR4/nocturin_mRNA_transcr"/>
</dbReference>
<dbReference type="SUPFAM" id="SSF56219">
    <property type="entry name" value="DNase I-like"/>
    <property type="match status" value="1"/>
</dbReference>
<keyword evidence="3" id="KW-1185">Reference proteome</keyword>
<gene>
    <name evidence="2" type="ORF">CAAN4_A03356</name>
</gene>
<dbReference type="PANTHER" id="PTHR12121">
    <property type="entry name" value="CARBON CATABOLITE REPRESSOR PROTEIN 4"/>
    <property type="match status" value="1"/>
</dbReference>
<feature type="domain" description="Endonuclease/exonuclease/phosphatase" evidence="1">
    <location>
        <begin position="77"/>
        <end position="395"/>
    </location>
</feature>
<dbReference type="Proteomes" id="UP001497600">
    <property type="component" value="Chromosome A"/>
</dbReference>
<accession>A0ABP0E9U9</accession>
<dbReference type="Pfam" id="PF03372">
    <property type="entry name" value="Exo_endo_phos"/>
    <property type="match status" value="1"/>
</dbReference>
<sequence>MLVVRRIPRRSMFKMMMARNFSDVSLSPHSHYKPPVDFDATKYRRWVSVVPQDESKPRMVDVAADACKTSATKFSIMTYNLLSQHYMWKKVFGYLNQNYLDWSGYRFPLINKTLEQFHCDIMCFQEMEARVYDEYWSSAFPEYSTMFIKKPSPNYWGHQPEECMDGVGVFIRKERFEVLACKKLHYGEYITENPDKFELTQDMKERVIPRNTVALLVKLLDKKTGSKVYVTNTHLYWSPQFNDVKVIQTKVLLGVLEEFIDIEDRCNPVVVMCGDFNSTPHSDVFHLLEEGQVDTETSPEFTNKYYGEILNAEKLEKGKILNPFSLATAYKKLLRTDGHGLEFTSYTRSLTAVLDHIWYSNDIFQVKRILGEVDQEYCNRTDVKGFPNRQFPSDHIPLVAELEYK</sequence>
<dbReference type="InterPro" id="IPR036691">
    <property type="entry name" value="Endo/exonu/phosph_ase_sf"/>
</dbReference>
<name>A0ABP0E9U9_9ASCO</name>
<dbReference type="PANTHER" id="PTHR12121:SF100">
    <property type="entry name" value="POLY(A)-SPECIFIC RIBONUCLEASE"/>
    <property type="match status" value="1"/>
</dbReference>